<reference evidence="1" key="2">
    <citation type="journal article" date="2023" name="IMA Fungus">
        <title>Comparative genomic study of the Penicillium genus elucidates a diverse pangenome and 15 lateral gene transfer events.</title>
        <authorList>
            <person name="Petersen C."/>
            <person name="Sorensen T."/>
            <person name="Nielsen M.R."/>
            <person name="Sondergaard T.E."/>
            <person name="Sorensen J.L."/>
            <person name="Fitzpatrick D.A."/>
            <person name="Frisvad J.C."/>
            <person name="Nielsen K.L."/>
        </authorList>
    </citation>
    <scope>NUCLEOTIDE SEQUENCE</scope>
    <source>
        <strain evidence="1">IBT 30761</strain>
    </source>
</reference>
<dbReference type="InterPro" id="IPR050587">
    <property type="entry name" value="GNT1/Glycosyltrans_8"/>
</dbReference>
<reference evidence="1" key="1">
    <citation type="submission" date="2022-11" db="EMBL/GenBank/DDBJ databases">
        <authorList>
            <person name="Petersen C."/>
        </authorList>
    </citation>
    <scope>NUCLEOTIDE SEQUENCE</scope>
    <source>
        <strain evidence="1">IBT 30761</strain>
    </source>
</reference>
<sequence>MVDRGHGAPSNAGVGVLNSGILVINPSKSTYTEINSALADAERISAYGFPDQELLSDVFVDRWVPLPYVYNALKTIRWDDVHGAIWRDEEARVVHYIFAKRPWHVDVPSV</sequence>
<comment type="caution">
    <text evidence="1">The sequence shown here is derived from an EMBL/GenBank/DDBJ whole genome shotgun (WGS) entry which is preliminary data.</text>
</comment>
<dbReference type="GeneID" id="81352806"/>
<dbReference type="EMBL" id="JAPQKI010000002">
    <property type="protein sequence ID" value="KAJ5110798.1"/>
    <property type="molecule type" value="Genomic_DNA"/>
</dbReference>
<keyword evidence="2" id="KW-1185">Reference proteome</keyword>
<keyword evidence="1" id="KW-0808">Transferase</keyword>
<dbReference type="InterPro" id="IPR002495">
    <property type="entry name" value="Glyco_trans_8"/>
</dbReference>
<dbReference type="GO" id="GO:0016757">
    <property type="term" value="F:glycosyltransferase activity"/>
    <property type="evidence" value="ECO:0007669"/>
    <property type="project" value="InterPro"/>
</dbReference>
<dbReference type="OrthoDB" id="2014201at2759"/>
<dbReference type="Gene3D" id="3.90.550.10">
    <property type="entry name" value="Spore Coat Polysaccharide Biosynthesis Protein SpsA, Chain A"/>
    <property type="match status" value="1"/>
</dbReference>
<gene>
    <name evidence="1" type="ORF">N7532_001333</name>
</gene>
<dbReference type="InterPro" id="IPR029044">
    <property type="entry name" value="Nucleotide-diphossugar_trans"/>
</dbReference>
<dbReference type="Proteomes" id="UP001149074">
    <property type="component" value="Unassembled WGS sequence"/>
</dbReference>
<accession>A0A9W9G2E0</accession>
<name>A0A9W9G2E0_9EURO</name>
<organism evidence="1 2">
    <name type="scientific">Penicillium argentinense</name>
    <dbReference type="NCBI Taxonomy" id="1131581"/>
    <lineage>
        <taxon>Eukaryota</taxon>
        <taxon>Fungi</taxon>
        <taxon>Dikarya</taxon>
        <taxon>Ascomycota</taxon>
        <taxon>Pezizomycotina</taxon>
        <taxon>Eurotiomycetes</taxon>
        <taxon>Eurotiomycetidae</taxon>
        <taxon>Eurotiales</taxon>
        <taxon>Aspergillaceae</taxon>
        <taxon>Penicillium</taxon>
    </lineage>
</organism>
<protein>
    <submittedName>
        <fullName evidence="1">Glycosyl transferase family protein</fullName>
    </submittedName>
</protein>
<dbReference type="RefSeq" id="XP_056478868.1">
    <property type="nucleotide sequence ID" value="XM_056613827.1"/>
</dbReference>
<dbReference type="SUPFAM" id="SSF53448">
    <property type="entry name" value="Nucleotide-diphospho-sugar transferases"/>
    <property type="match status" value="1"/>
</dbReference>
<evidence type="ECO:0000313" key="2">
    <source>
        <dbReference type="Proteomes" id="UP001149074"/>
    </source>
</evidence>
<dbReference type="AlphaFoldDB" id="A0A9W9G2E0"/>
<dbReference type="Pfam" id="PF01501">
    <property type="entry name" value="Glyco_transf_8"/>
    <property type="match status" value="1"/>
</dbReference>
<proteinExistence type="predicted"/>
<dbReference type="PANTHER" id="PTHR11183">
    <property type="entry name" value="GLYCOGENIN SUBFAMILY MEMBER"/>
    <property type="match status" value="1"/>
</dbReference>
<evidence type="ECO:0000313" key="1">
    <source>
        <dbReference type="EMBL" id="KAJ5110798.1"/>
    </source>
</evidence>